<evidence type="ECO:0000313" key="2">
    <source>
        <dbReference type="Proteomes" id="UP000693946"/>
    </source>
</evidence>
<keyword evidence="2" id="KW-1185">Reference proteome</keyword>
<organism evidence="1 2">
    <name type="scientific">Solea senegalensis</name>
    <name type="common">Senegalese sole</name>
    <dbReference type="NCBI Taxonomy" id="28829"/>
    <lineage>
        <taxon>Eukaryota</taxon>
        <taxon>Metazoa</taxon>
        <taxon>Chordata</taxon>
        <taxon>Craniata</taxon>
        <taxon>Vertebrata</taxon>
        <taxon>Euteleostomi</taxon>
        <taxon>Actinopterygii</taxon>
        <taxon>Neopterygii</taxon>
        <taxon>Teleostei</taxon>
        <taxon>Neoteleostei</taxon>
        <taxon>Acanthomorphata</taxon>
        <taxon>Carangaria</taxon>
        <taxon>Pleuronectiformes</taxon>
        <taxon>Pleuronectoidei</taxon>
        <taxon>Soleidae</taxon>
        <taxon>Solea</taxon>
    </lineage>
</organism>
<protein>
    <submittedName>
        <fullName evidence="1">Uncharacterized protein</fullName>
    </submittedName>
</protein>
<sequence>MVHSTDDFCGKNENHVSILRHPYSGKESIWSCYHQAQRSSWELTFSCPRRDNMPVLRFKGRVIVSQQGAYMNMAFGVF</sequence>
<reference evidence="1 2" key="1">
    <citation type="journal article" date="2021" name="Sci. Rep.">
        <title>Chromosome anchoring in Senegalese sole (Solea senegalensis) reveals sex-associated markers and genome rearrangements in flatfish.</title>
        <authorList>
            <person name="Guerrero-Cozar I."/>
            <person name="Gomez-Garrido J."/>
            <person name="Berbel C."/>
            <person name="Martinez-Blanch J.F."/>
            <person name="Alioto T."/>
            <person name="Claros M.G."/>
            <person name="Gagnaire P.A."/>
            <person name="Manchado M."/>
        </authorList>
    </citation>
    <scope>NUCLEOTIDE SEQUENCE [LARGE SCALE GENOMIC DNA]</scope>
    <source>
        <strain evidence="1">Sse05_10M</strain>
    </source>
</reference>
<dbReference type="EMBL" id="JAGKHQ010000013">
    <property type="protein sequence ID" value="KAG7499815.1"/>
    <property type="molecule type" value="Genomic_DNA"/>
</dbReference>
<dbReference type="Proteomes" id="UP000693946">
    <property type="component" value="Linkage Group LG20"/>
</dbReference>
<evidence type="ECO:0000313" key="1">
    <source>
        <dbReference type="EMBL" id="KAG7499815.1"/>
    </source>
</evidence>
<accession>A0AAV6R5V8</accession>
<dbReference type="AlphaFoldDB" id="A0AAV6R5V8"/>
<gene>
    <name evidence="1" type="ORF">JOB18_000444</name>
</gene>
<comment type="caution">
    <text evidence="1">The sequence shown here is derived from an EMBL/GenBank/DDBJ whole genome shotgun (WGS) entry which is preliminary data.</text>
</comment>
<name>A0AAV6R5V8_SOLSE</name>
<proteinExistence type="predicted"/>